<accession>A0A7G9GBJ2</accession>
<dbReference type="PANTHER" id="PTHR42951">
    <property type="entry name" value="METALLO-BETA-LACTAMASE DOMAIN-CONTAINING"/>
    <property type="match status" value="1"/>
</dbReference>
<protein>
    <submittedName>
        <fullName evidence="2">MBL fold metallo-hydrolase</fullName>
    </submittedName>
</protein>
<feature type="domain" description="Metallo-beta-lactamase" evidence="1">
    <location>
        <begin position="21"/>
        <end position="183"/>
    </location>
</feature>
<evidence type="ECO:0000259" key="1">
    <source>
        <dbReference type="SMART" id="SM00849"/>
    </source>
</evidence>
<dbReference type="Gene3D" id="3.60.15.10">
    <property type="entry name" value="Ribonuclease Z/Hydroxyacylglutathione hydrolase-like"/>
    <property type="match status" value="1"/>
</dbReference>
<dbReference type="InterPro" id="IPR001279">
    <property type="entry name" value="Metallo-B-lactamas"/>
</dbReference>
<name>A0A7G9GBJ2_9FIRM</name>
<dbReference type="SMART" id="SM00849">
    <property type="entry name" value="Lactamase_B"/>
    <property type="match status" value="1"/>
</dbReference>
<dbReference type="Proteomes" id="UP000515860">
    <property type="component" value="Chromosome"/>
</dbReference>
<proteinExistence type="predicted"/>
<dbReference type="AlphaFoldDB" id="A0A7G9GBJ2"/>
<dbReference type="Pfam" id="PF00753">
    <property type="entry name" value="Lactamase_B"/>
    <property type="match status" value="1"/>
</dbReference>
<dbReference type="InterPro" id="IPR050855">
    <property type="entry name" value="NDM-1-like"/>
</dbReference>
<dbReference type="SUPFAM" id="SSF56281">
    <property type="entry name" value="Metallo-hydrolase/oxidoreductase"/>
    <property type="match status" value="1"/>
</dbReference>
<dbReference type="PANTHER" id="PTHR42951:SF22">
    <property type="entry name" value="METALLO BETA-LACTAMASE SUPERFAMILY LIPOPROTEIN"/>
    <property type="match status" value="1"/>
</dbReference>
<dbReference type="GO" id="GO:0016787">
    <property type="term" value="F:hydrolase activity"/>
    <property type="evidence" value="ECO:0007669"/>
    <property type="project" value="UniProtKB-KW"/>
</dbReference>
<evidence type="ECO:0000313" key="2">
    <source>
        <dbReference type="EMBL" id="QNM08174.1"/>
    </source>
</evidence>
<organism evidence="2 3">
    <name type="scientific">Wansuia hejianensis</name>
    <dbReference type="NCBI Taxonomy" id="2763667"/>
    <lineage>
        <taxon>Bacteria</taxon>
        <taxon>Bacillati</taxon>
        <taxon>Bacillota</taxon>
        <taxon>Clostridia</taxon>
        <taxon>Lachnospirales</taxon>
        <taxon>Lachnospiraceae</taxon>
        <taxon>Wansuia</taxon>
    </lineage>
</organism>
<dbReference type="EMBL" id="CP060635">
    <property type="protein sequence ID" value="QNM08174.1"/>
    <property type="molecule type" value="Genomic_DNA"/>
</dbReference>
<gene>
    <name evidence="2" type="ORF">H9Q79_14975</name>
</gene>
<keyword evidence="3" id="KW-1185">Reference proteome</keyword>
<keyword evidence="2" id="KW-0378">Hydrolase</keyword>
<reference evidence="2 3" key="1">
    <citation type="submission" date="2020-08" db="EMBL/GenBank/DDBJ databases">
        <authorList>
            <person name="Liu C."/>
            <person name="Sun Q."/>
        </authorList>
    </citation>
    <scope>NUCLEOTIDE SEQUENCE [LARGE SCALE GENOMIC DNA]</scope>
    <source>
        <strain evidence="2 3">NSJ-29</strain>
    </source>
</reference>
<evidence type="ECO:0000313" key="3">
    <source>
        <dbReference type="Proteomes" id="UP000515860"/>
    </source>
</evidence>
<dbReference type="InterPro" id="IPR036866">
    <property type="entry name" value="RibonucZ/Hydroxyglut_hydro"/>
</dbReference>
<dbReference type="RefSeq" id="WP_249328653.1">
    <property type="nucleotide sequence ID" value="NZ_CP060635.1"/>
</dbReference>
<sequence length="244" mass="27257">MSQNFEVVQINENSWYFDGAVGRAFLFKGEKQALLVDTTMGPGDLRGEVTKLVGDLPVLLVNTHGDSDHIGCNEQFEHAYMHPSEFAYYAVKCKKGDAEPLPLQEGEEIDIGGRVFEVILTPGHTYGSICLLNRKERFLVGGDSILKIVFIFGPQRNLRALISSLKKLRVQYFEAFDQIYTSHSDCPVDRTFILQELSAAEDLLAGKLTGTEPGDIPLEGPDYKPAALYMKGESGFFDYKELDY</sequence>
<dbReference type="KEGG" id="whj:H9Q79_14975"/>